<organism evidence="1 2">
    <name type="scientific">Musa troglodytarum</name>
    <name type="common">fe'i banana</name>
    <dbReference type="NCBI Taxonomy" id="320322"/>
    <lineage>
        <taxon>Eukaryota</taxon>
        <taxon>Viridiplantae</taxon>
        <taxon>Streptophyta</taxon>
        <taxon>Embryophyta</taxon>
        <taxon>Tracheophyta</taxon>
        <taxon>Spermatophyta</taxon>
        <taxon>Magnoliopsida</taxon>
        <taxon>Liliopsida</taxon>
        <taxon>Zingiberales</taxon>
        <taxon>Musaceae</taxon>
        <taxon>Musa</taxon>
    </lineage>
</organism>
<proteinExistence type="predicted"/>
<dbReference type="EMBL" id="CP097504">
    <property type="protein sequence ID" value="URD86875.1"/>
    <property type="molecule type" value="Genomic_DNA"/>
</dbReference>
<gene>
    <name evidence="1" type="ORF">MUK42_28239</name>
</gene>
<accession>A0A9E7EZE8</accession>
<sequence>MPVGVRGRRRAAGVAGVRAPVPFEMRRSMAAVAADVPALPHVAVAECLADAAC</sequence>
<protein>
    <submittedName>
        <fullName evidence="1">Zinc finger, C3HC4 type (RING finger)</fullName>
    </submittedName>
</protein>
<keyword evidence="2" id="KW-1185">Reference proteome</keyword>
<dbReference type="OrthoDB" id="8062037at2759"/>
<dbReference type="AlphaFoldDB" id="A0A9E7EZE8"/>
<name>A0A9E7EZE8_9LILI</name>
<evidence type="ECO:0000313" key="2">
    <source>
        <dbReference type="Proteomes" id="UP001055439"/>
    </source>
</evidence>
<reference evidence="1" key="1">
    <citation type="submission" date="2022-05" db="EMBL/GenBank/DDBJ databases">
        <title>The Musa troglodytarum L. genome provides insights into the mechanism of non-climacteric behaviour and enrichment of carotenoids.</title>
        <authorList>
            <person name="Wang J."/>
        </authorList>
    </citation>
    <scope>NUCLEOTIDE SEQUENCE</scope>
    <source>
        <tissue evidence="1">Leaf</tissue>
    </source>
</reference>
<dbReference type="Proteomes" id="UP001055439">
    <property type="component" value="Chromosome 2"/>
</dbReference>
<evidence type="ECO:0000313" key="1">
    <source>
        <dbReference type="EMBL" id="URD86875.1"/>
    </source>
</evidence>